<evidence type="ECO:0000313" key="3">
    <source>
        <dbReference type="EMBL" id="VVE70872.1"/>
    </source>
</evidence>
<sequence length="87" mass="10016">MQRDVFERELDREGFTQRVTVTRDAGDLDVHVHPFEAKALILSGEIAIRVGAHERVYREGDVFHLRANEPHAERYGPTGVMYLVGRR</sequence>
<dbReference type="SUPFAM" id="SSF51182">
    <property type="entry name" value="RmlC-like cupins"/>
    <property type="match status" value="1"/>
</dbReference>
<dbReference type="RefSeq" id="WP_023596306.1">
    <property type="nucleotide sequence ID" value="NC_023018.2"/>
</dbReference>
<dbReference type="AlphaFoldDB" id="A0A378YB81"/>
<dbReference type="Gene3D" id="2.60.120.10">
    <property type="entry name" value="Jelly Rolls"/>
    <property type="match status" value="1"/>
</dbReference>
<dbReference type="InterPro" id="IPR014710">
    <property type="entry name" value="RmlC-like_jellyroll"/>
</dbReference>
<dbReference type="Pfam" id="PF07883">
    <property type="entry name" value="Cupin_2"/>
    <property type="match status" value="1"/>
</dbReference>
<feature type="domain" description="Cupin type-2" evidence="1">
    <location>
        <begin position="27"/>
        <end position="72"/>
    </location>
</feature>
<dbReference type="KEGG" id="ppnm:LV28_00685"/>
<reference evidence="2 4" key="1">
    <citation type="submission" date="2018-06" db="EMBL/GenBank/DDBJ databases">
        <authorList>
            <consortium name="Pathogen Informatics"/>
            <person name="Doyle S."/>
        </authorList>
    </citation>
    <scope>NUCLEOTIDE SEQUENCE [LARGE SCALE GENOMIC DNA]</scope>
    <source>
        <strain evidence="2 4">NCTC13160</strain>
    </source>
</reference>
<organism evidence="2 4">
    <name type="scientific">Pandoraea pnomenusa</name>
    <dbReference type="NCBI Taxonomy" id="93220"/>
    <lineage>
        <taxon>Bacteria</taxon>
        <taxon>Pseudomonadati</taxon>
        <taxon>Pseudomonadota</taxon>
        <taxon>Betaproteobacteria</taxon>
        <taxon>Burkholderiales</taxon>
        <taxon>Burkholderiaceae</taxon>
        <taxon>Pandoraea</taxon>
    </lineage>
</organism>
<evidence type="ECO:0000313" key="4">
    <source>
        <dbReference type="Proteomes" id="UP000254573"/>
    </source>
</evidence>
<dbReference type="InterPro" id="IPR011051">
    <property type="entry name" value="RmlC_Cupin_sf"/>
</dbReference>
<dbReference type="OrthoDB" id="8756764at2"/>
<protein>
    <submittedName>
        <fullName evidence="2 3">Cupin</fullName>
    </submittedName>
</protein>
<gene>
    <name evidence="2" type="ORF">NCTC13160_00141</name>
    <name evidence="3" type="ORF">PPN31119_03743</name>
</gene>
<dbReference type="InterPro" id="IPR013096">
    <property type="entry name" value="Cupin_2"/>
</dbReference>
<evidence type="ECO:0000259" key="1">
    <source>
        <dbReference type="Pfam" id="PF07883"/>
    </source>
</evidence>
<proteinExistence type="predicted"/>
<dbReference type="Proteomes" id="UP000361468">
    <property type="component" value="Unassembled WGS sequence"/>
</dbReference>
<reference evidence="3 5" key="2">
    <citation type="submission" date="2019-08" db="EMBL/GenBank/DDBJ databases">
        <authorList>
            <person name="Peeters C."/>
        </authorList>
    </citation>
    <scope>NUCLEOTIDE SEQUENCE [LARGE SCALE GENOMIC DNA]</scope>
    <source>
        <strain evidence="3 5">LMG 31119</strain>
    </source>
</reference>
<dbReference type="STRING" id="93220.A6P55_21625"/>
<dbReference type="Proteomes" id="UP000254573">
    <property type="component" value="Unassembled WGS sequence"/>
</dbReference>
<dbReference type="KEGG" id="prb:X636_21515"/>
<keyword evidence="5" id="KW-1185">Reference proteome</keyword>
<dbReference type="KEGG" id="ppno:DA70_05580"/>
<dbReference type="EMBL" id="UGSG01000001">
    <property type="protein sequence ID" value="SUA74088.1"/>
    <property type="molecule type" value="Genomic_DNA"/>
</dbReference>
<accession>A0A378YB81</accession>
<name>A0A378YB81_9BURK</name>
<dbReference type="GeneID" id="57198646"/>
<evidence type="ECO:0000313" key="5">
    <source>
        <dbReference type="Proteomes" id="UP000361468"/>
    </source>
</evidence>
<dbReference type="EMBL" id="CABPSO010000014">
    <property type="protein sequence ID" value="VVE70872.1"/>
    <property type="molecule type" value="Genomic_DNA"/>
</dbReference>
<evidence type="ECO:0000313" key="2">
    <source>
        <dbReference type="EMBL" id="SUA74088.1"/>
    </source>
</evidence>